<reference evidence="4 5" key="1">
    <citation type="submission" date="2020-12" db="EMBL/GenBank/DDBJ databases">
        <title>FDA dAtabase for Regulatory Grade micrObial Sequences (FDA-ARGOS): Supporting development and validation of Infectious Disease Dx tests.</title>
        <authorList>
            <person name="Nelson B."/>
            <person name="Plummer A."/>
            <person name="Tallon L."/>
            <person name="Sadzewicz L."/>
            <person name="Zhao X."/>
            <person name="Boylan J."/>
            <person name="Ott S."/>
            <person name="Bowen H."/>
            <person name="Vavikolanu K."/>
            <person name="Mehta A."/>
            <person name="Aluvathingal J."/>
            <person name="Nadendla S."/>
            <person name="Myers T."/>
            <person name="Yan Y."/>
            <person name="Sichtig H."/>
        </authorList>
    </citation>
    <scope>NUCLEOTIDE SEQUENCE [LARGE SCALE GENOMIC DNA]</scope>
    <source>
        <strain evidence="4 5">FDAARGOS_899</strain>
    </source>
</reference>
<evidence type="ECO:0000313" key="5">
    <source>
        <dbReference type="Proteomes" id="UP000594943"/>
    </source>
</evidence>
<dbReference type="AlphaFoldDB" id="A0A7T2X1L1"/>
<dbReference type="InterPro" id="IPR025275">
    <property type="entry name" value="DUF4015"/>
</dbReference>
<feature type="signal peptide" evidence="2">
    <location>
        <begin position="1"/>
        <end position="31"/>
    </location>
</feature>
<dbReference type="InterPro" id="IPR017853">
    <property type="entry name" value="GH"/>
</dbReference>
<accession>A0A7T2X1L1</accession>
<gene>
    <name evidence="4" type="ORF">I6G56_28915</name>
</gene>
<feature type="domain" description="NodB homology" evidence="3">
    <location>
        <begin position="105"/>
        <end position="263"/>
    </location>
</feature>
<evidence type="ECO:0000313" key="4">
    <source>
        <dbReference type="EMBL" id="QPS46130.1"/>
    </source>
</evidence>
<dbReference type="PROSITE" id="PS51677">
    <property type="entry name" value="NODB"/>
    <property type="match status" value="1"/>
</dbReference>
<proteinExistence type="predicted"/>
<dbReference type="EMBL" id="CP065687">
    <property type="protein sequence ID" value="QPS46130.1"/>
    <property type="molecule type" value="Genomic_DNA"/>
</dbReference>
<name>A0A7T2X1L1_9BURK</name>
<dbReference type="KEGG" id="bhg:I6G56_28915"/>
<dbReference type="SUPFAM" id="SSF88713">
    <property type="entry name" value="Glycoside hydrolase/deacetylase"/>
    <property type="match status" value="1"/>
</dbReference>
<dbReference type="InterPro" id="IPR002509">
    <property type="entry name" value="NODB_dom"/>
</dbReference>
<dbReference type="InterPro" id="IPR051398">
    <property type="entry name" value="Polysacch_Deacetylase"/>
</dbReference>
<dbReference type="Proteomes" id="UP000594943">
    <property type="component" value="Chromosome 2"/>
</dbReference>
<dbReference type="Pfam" id="PF13200">
    <property type="entry name" value="DUF4015"/>
    <property type="match status" value="1"/>
</dbReference>
<dbReference type="Gene3D" id="3.20.20.80">
    <property type="entry name" value="Glycosidases"/>
    <property type="match status" value="1"/>
</dbReference>
<organism evidence="4 5">
    <name type="scientific">Burkholderia humptydooensis</name>
    <dbReference type="NCBI Taxonomy" id="430531"/>
    <lineage>
        <taxon>Bacteria</taxon>
        <taxon>Pseudomonadati</taxon>
        <taxon>Pseudomonadota</taxon>
        <taxon>Betaproteobacteria</taxon>
        <taxon>Burkholderiales</taxon>
        <taxon>Burkholderiaceae</taxon>
        <taxon>Burkholderia</taxon>
        <taxon>pseudomallei group</taxon>
    </lineage>
</organism>
<evidence type="ECO:0000259" key="3">
    <source>
        <dbReference type="PROSITE" id="PS51677"/>
    </source>
</evidence>
<protein>
    <submittedName>
        <fullName evidence="4">Polysaccharide deacetylase family protein</fullName>
    </submittedName>
</protein>
<dbReference type="CDD" id="cd10918">
    <property type="entry name" value="CE4_NodB_like_5s_6s"/>
    <property type="match status" value="1"/>
</dbReference>
<dbReference type="Gene3D" id="3.20.20.370">
    <property type="entry name" value="Glycoside hydrolase/deacetylase"/>
    <property type="match status" value="1"/>
</dbReference>
<dbReference type="PANTHER" id="PTHR34216:SF7">
    <property type="entry name" value="POLY-BETA-1,6-N-ACETYL-D-GLUCOSAMINE N-DEACETYLASE"/>
    <property type="match status" value="1"/>
</dbReference>
<dbReference type="InterPro" id="IPR011330">
    <property type="entry name" value="Glyco_hydro/deAcase_b/a-brl"/>
</dbReference>
<evidence type="ECO:0000256" key="2">
    <source>
        <dbReference type="SAM" id="SignalP"/>
    </source>
</evidence>
<dbReference type="SUPFAM" id="SSF51445">
    <property type="entry name" value="(Trans)glycosidases"/>
    <property type="match status" value="1"/>
</dbReference>
<evidence type="ECO:0000256" key="1">
    <source>
        <dbReference type="ARBA" id="ARBA00022729"/>
    </source>
</evidence>
<dbReference type="GO" id="GO:0016810">
    <property type="term" value="F:hydrolase activity, acting on carbon-nitrogen (but not peptide) bonds"/>
    <property type="evidence" value="ECO:0007669"/>
    <property type="project" value="InterPro"/>
</dbReference>
<sequence>MRHSRSWLTRFRLAAAAWCLAWAGVAPPAFAGADAPATAPPADASRPAILVYHRFSTSAPPDSMTVRVSTFDAQLAFLRAHGYAIVPLRDVVAWAASPSASLPEKAVAITVDDGHRSVYELLRPIVLRERLPVTLFIYPSAISNASYAMTWDELRALRNTGRFDIESHTWWHPNFRTERRRLAPDAFRRFAATQFAHARALLEREVGGPVDLLAWPFGIYDDELTSLAAQAGYVAGFTLDARKVRRGDAPLALPRFLIVDSCTPAVLARMLGERGDAQTGVAFAARATAGVPAAGVATASMPMPDTPARAASSAASSTASSTAPSAAIRGSVVDARTGKPIAAAIVTIGGRPIRADERGAFPADAAAAGIAVRAPGYLATRTSVEAGRPVTVALAPFRPKAVYLSVFGITSKTLREAAVDLKGATAINALVIDMKGDRGITPYPSAARRASGAAAQTPNAPVVRDFAALVAELRRRGLYLIARIVVFKDDPLAAAHPDWTVRDANGDIWRDREKLRWIDPSLRAAWAHNLDVAEEAAKLGFDEIQFDYVRFPDARGLRFSVPNTRANRTAAIAGFLQAARERLAPYNVFVAADIFGYVCWNEDDTAIGQQIETLGGPLDYISPMLYPSGFTWGLPGCTQPTADPGQIVRRSLAEARLRTGLPGVRFRPWLQAFRDYAFDHRDFAAAQIRAQVDAAEAAGTDGWMLWNARNRYDPQQLPK</sequence>
<dbReference type="Pfam" id="PF01522">
    <property type="entry name" value="Polysacc_deac_1"/>
    <property type="match status" value="1"/>
</dbReference>
<feature type="chain" id="PRO_5032932576" evidence="2">
    <location>
        <begin position="32"/>
        <end position="719"/>
    </location>
</feature>
<dbReference type="GO" id="GO:0005975">
    <property type="term" value="P:carbohydrate metabolic process"/>
    <property type="evidence" value="ECO:0007669"/>
    <property type="project" value="InterPro"/>
</dbReference>
<keyword evidence="1 2" id="KW-0732">Signal</keyword>
<dbReference type="PANTHER" id="PTHR34216">
    <property type="match status" value="1"/>
</dbReference>